<dbReference type="GO" id="GO:0006364">
    <property type="term" value="P:rRNA processing"/>
    <property type="evidence" value="ECO:0007669"/>
    <property type="project" value="TreeGrafter"/>
</dbReference>
<dbReference type="Proteomes" id="UP001054252">
    <property type="component" value="Unassembled WGS sequence"/>
</dbReference>
<feature type="domain" description="Nrap protein" evidence="2">
    <location>
        <begin position="52"/>
        <end position="147"/>
    </location>
</feature>
<gene>
    <name evidence="3" type="ORF">SLEP1_g8003</name>
</gene>
<organism evidence="3 4">
    <name type="scientific">Rubroshorea leprosula</name>
    <dbReference type="NCBI Taxonomy" id="152421"/>
    <lineage>
        <taxon>Eukaryota</taxon>
        <taxon>Viridiplantae</taxon>
        <taxon>Streptophyta</taxon>
        <taxon>Embryophyta</taxon>
        <taxon>Tracheophyta</taxon>
        <taxon>Spermatophyta</taxon>
        <taxon>Magnoliopsida</taxon>
        <taxon>eudicotyledons</taxon>
        <taxon>Gunneridae</taxon>
        <taxon>Pentapetalae</taxon>
        <taxon>rosids</taxon>
        <taxon>malvids</taxon>
        <taxon>Malvales</taxon>
        <taxon>Dipterocarpaceae</taxon>
        <taxon>Rubroshorea</taxon>
    </lineage>
</organism>
<dbReference type="PANTHER" id="PTHR17972">
    <property type="entry name" value="NUCLEOLAR RNA-ASSOCIATED PROTEIN"/>
    <property type="match status" value="1"/>
</dbReference>
<comment type="subcellular location">
    <subcellularLocation>
        <location evidence="1">Nucleus</location>
        <location evidence="1">Nucleolus</location>
    </subcellularLocation>
</comment>
<protein>
    <recommendedName>
        <fullName evidence="2">Nrap protein domain-containing protein</fullName>
    </recommendedName>
</protein>
<dbReference type="GO" id="GO:0032040">
    <property type="term" value="C:small-subunit processome"/>
    <property type="evidence" value="ECO:0007669"/>
    <property type="project" value="TreeGrafter"/>
</dbReference>
<dbReference type="InterPro" id="IPR005554">
    <property type="entry name" value="NOL6/Upt22"/>
</dbReference>
<comment type="similarity">
    <text evidence="1">Belongs to the NRAP family.</text>
</comment>
<dbReference type="EMBL" id="BPVZ01000008">
    <property type="protein sequence ID" value="GKU94514.1"/>
    <property type="molecule type" value="Genomic_DNA"/>
</dbReference>
<evidence type="ECO:0000313" key="4">
    <source>
        <dbReference type="Proteomes" id="UP001054252"/>
    </source>
</evidence>
<dbReference type="GO" id="GO:0006409">
    <property type="term" value="P:tRNA export from nucleus"/>
    <property type="evidence" value="ECO:0007669"/>
    <property type="project" value="TreeGrafter"/>
</dbReference>
<dbReference type="GO" id="GO:0032545">
    <property type="term" value="C:CURI complex"/>
    <property type="evidence" value="ECO:0007669"/>
    <property type="project" value="TreeGrafter"/>
</dbReference>
<sequence length="149" mass="17104">MLTRKAYEENPQNITTARFPATAYDKASEAWTASSLSSLELKRWECLFQTPLNNYDAVILLHRDRLPHPQRLLFPSELNQGRHGLKAKLLVKFNPLMCLVGDVEAEFSGTMKWWYDYLGGDAIGLTWERSRRKENTGKQSGKINTQKTS</sequence>
<evidence type="ECO:0000259" key="2">
    <source>
        <dbReference type="Pfam" id="PF17407"/>
    </source>
</evidence>
<dbReference type="InterPro" id="IPR035371">
    <property type="entry name" value="Nrap_D6"/>
</dbReference>
<name>A0AAV5IA28_9ROSI</name>
<dbReference type="GO" id="GO:0003723">
    <property type="term" value="F:RNA binding"/>
    <property type="evidence" value="ECO:0007669"/>
    <property type="project" value="UniProtKB-KW"/>
</dbReference>
<dbReference type="Pfam" id="PF17407">
    <property type="entry name" value="Nrap_D6"/>
    <property type="match status" value="1"/>
</dbReference>
<dbReference type="AlphaFoldDB" id="A0AAV5IA28"/>
<keyword evidence="1" id="KW-0539">Nucleus</keyword>
<proteinExistence type="inferred from homology"/>
<comment type="caution">
    <text evidence="3">The sequence shown here is derived from an EMBL/GenBank/DDBJ whole genome shotgun (WGS) entry which is preliminary data.</text>
</comment>
<evidence type="ECO:0000313" key="3">
    <source>
        <dbReference type="EMBL" id="GKU94514.1"/>
    </source>
</evidence>
<accession>A0AAV5IA28</accession>
<reference evidence="3 4" key="1">
    <citation type="journal article" date="2021" name="Commun. Biol.">
        <title>The genome of Shorea leprosula (Dipterocarpaceae) highlights the ecological relevance of drought in aseasonal tropical rainforests.</title>
        <authorList>
            <person name="Ng K.K.S."/>
            <person name="Kobayashi M.J."/>
            <person name="Fawcett J.A."/>
            <person name="Hatakeyama M."/>
            <person name="Paape T."/>
            <person name="Ng C.H."/>
            <person name="Ang C.C."/>
            <person name="Tnah L.H."/>
            <person name="Lee C.T."/>
            <person name="Nishiyama T."/>
            <person name="Sese J."/>
            <person name="O'Brien M.J."/>
            <person name="Copetti D."/>
            <person name="Mohd Noor M.I."/>
            <person name="Ong R.C."/>
            <person name="Putra M."/>
            <person name="Sireger I.Z."/>
            <person name="Indrioko S."/>
            <person name="Kosugi Y."/>
            <person name="Izuno A."/>
            <person name="Isagi Y."/>
            <person name="Lee S.L."/>
            <person name="Shimizu K.K."/>
        </authorList>
    </citation>
    <scope>NUCLEOTIDE SEQUENCE [LARGE SCALE GENOMIC DNA]</scope>
    <source>
        <strain evidence="3">214</strain>
    </source>
</reference>
<keyword evidence="1" id="KW-0694">RNA-binding</keyword>
<dbReference type="GO" id="GO:0034456">
    <property type="term" value="C:UTP-C complex"/>
    <property type="evidence" value="ECO:0007669"/>
    <property type="project" value="TreeGrafter"/>
</dbReference>
<dbReference type="PANTHER" id="PTHR17972:SF0">
    <property type="entry name" value="NUCLEOLAR PROTEIN 6"/>
    <property type="match status" value="1"/>
</dbReference>
<evidence type="ECO:0000256" key="1">
    <source>
        <dbReference type="RuleBase" id="RU364032"/>
    </source>
</evidence>
<keyword evidence="4" id="KW-1185">Reference proteome</keyword>